<proteinExistence type="predicted"/>
<reference evidence="3 4" key="1">
    <citation type="submission" date="2024-05" db="EMBL/GenBank/DDBJ databases">
        <title>Genome sequencing and assembly of Indian major carp, Cirrhinus mrigala (Hamilton, 1822).</title>
        <authorList>
            <person name="Mohindra V."/>
            <person name="Chowdhury L.M."/>
            <person name="Lal K."/>
            <person name="Jena J.K."/>
        </authorList>
    </citation>
    <scope>NUCLEOTIDE SEQUENCE [LARGE SCALE GENOMIC DNA]</scope>
    <source>
        <strain evidence="3">CM1030</strain>
        <tissue evidence="3">Blood</tissue>
    </source>
</reference>
<keyword evidence="4" id="KW-1185">Reference proteome</keyword>
<dbReference type="Proteomes" id="UP001529510">
    <property type="component" value="Unassembled WGS sequence"/>
</dbReference>
<accession>A0ABD0NZC4</accession>
<evidence type="ECO:0000313" key="4">
    <source>
        <dbReference type="Proteomes" id="UP001529510"/>
    </source>
</evidence>
<feature type="transmembrane region" description="Helical" evidence="2">
    <location>
        <begin position="12"/>
        <end position="36"/>
    </location>
</feature>
<evidence type="ECO:0000313" key="3">
    <source>
        <dbReference type="EMBL" id="KAL0167228.1"/>
    </source>
</evidence>
<dbReference type="EMBL" id="JAMKFB020000019">
    <property type="protein sequence ID" value="KAL0167228.1"/>
    <property type="molecule type" value="Genomic_DNA"/>
</dbReference>
<organism evidence="3 4">
    <name type="scientific">Cirrhinus mrigala</name>
    <name type="common">Mrigala</name>
    <dbReference type="NCBI Taxonomy" id="683832"/>
    <lineage>
        <taxon>Eukaryota</taxon>
        <taxon>Metazoa</taxon>
        <taxon>Chordata</taxon>
        <taxon>Craniata</taxon>
        <taxon>Vertebrata</taxon>
        <taxon>Euteleostomi</taxon>
        <taxon>Actinopterygii</taxon>
        <taxon>Neopterygii</taxon>
        <taxon>Teleostei</taxon>
        <taxon>Ostariophysi</taxon>
        <taxon>Cypriniformes</taxon>
        <taxon>Cyprinidae</taxon>
        <taxon>Labeoninae</taxon>
        <taxon>Labeonini</taxon>
        <taxon>Cirrhinus</taxon>
    </lineage>
</organism>
<protein>
    <recommendedName>
        <fullName evidence="5">Semaphorin 6D</fullName>
    </recommendedName>
</protein>
<comment type="caution">
    <text evidence="3">The sequence shown here is derived from an EMBL/GenBank/DDBJ whole genome shotgun (WGS) entry which is preliminary data.</text>
</comment>
<gene>
    <name evidence="3" type="ORF">M9458_039072</name>
</gene>
<feature type="non-terminal residue" evidence="3">
    <location>
        <position position="1"/>
    </location>
</feature>
<feature type="region of interest" description="Disordered" evidence="1">
    <location>
        <begin position="293"/>
        <end position="321"/>
    </location>
</feature>
<evidence type="ECO:0000256" key="1">
    <source>
        <dbReference type="SAM" id="MobiDB-lite"/>
    </source>
</evidence>
<keyword evidence="2" id="KW-0472">Membrane</keyword>
<keyword evidence="2" id="KW-1133">Transmembrane helix</keyword>
<evidence type="ECO:0000256" key="2">
    <source>
        <dbReference type="SAM" id="Phobius"/>
    </source>
</evidence>
<sequence length="321" mass="35206">QLPDAAGLSDGFHYTLLGTCVLVAFVLGSVVSGLLVSCYCGQRSHESQEPEASLQHALSLNSLAKLNRLLDTKPDKNDLTSSQIYSSGPPCRQPPVKPHVTEEEELNLPTPDLTPELPIKNLTAINSQWERSHTYNSTLQVFPTSQTLPSHDTPSENHSDDVFRHTQNTDVTVMTSSLLPGDAGSLHMPTSYYSCLKETPDTSTFQQIPLQTLPERLDASTGSSRRHVLIKMGNGVTAARQHSFNQKSANPGNIYEIHRPQIVGSSCLTRQHSYSEPPHLQRAAIIRRTASLKPQIPPKPTNIPPKTLHLPSAAAHAKHNY</sequence>
<feature type="region of interest" description="Disordered" evidence="1">
    <location>
        <begin position="72"/>
        <end position="114"/>
    </location>
</feature>
<dbReference type="AlphaFoldDB" id="A0ABD0NZC4"/>
<evidence type="ECO:0008006" key="5">
    <source>
        <dbReference type="Google" id="ProtNLM"/>
    </source>
</evidence>
<name>A0ABD0NZC4_CIRMR</name>
<keyword evidence="2" id="KW-0812">Transmembrane</keyword>